<evidence type="ECO:0000313" key="2">
    <source>
        <dbReference type="Proteomes" id="UP000008825"/>
    </source>
</evidence>
<name>B5ECR6_CITBB</name>
<dbReference type="HOGENOM" id="CLU_942530_0_0_7"/>
<evidence type="ECO:0000313" key="1">
    <source>
        <dbReference type="EMBL" id="ACH39101.1"/>
    </source>
</evidence>
<dbReference type="OrthoDB" id="9156891at2"/>
<dbReference type="Proteomes" id="UP000008825">
    <property type="component" value="Chromosome"/>
</dbReference>
<dbReference type="AlphaFoldDB" id="B5ECR6"/>
<proteinExistence type="predicted"/>
<reference evidence="1 2" key="1">
    <citation type="submission" date="2008-07" db="EMBL/GenBank/DDBJ databases">
        <title>Complete sequence of Geobacter bemidjiensis BEM.</title>
        <authorList>
            <consortium name="US DOE Joint Genome Institute"/>
            <person name="Lucas S."/>
            <person name="Copeland A."/>
            <person name="Lapidus A."/>
            <person name="Glavina del Rio T."/>
            <person name="Dalin E."/>
            <person name="Tice H."/>
            <person name="Bruce D."/>
            <person name="Goodwin L."/>
            <person name="Pitluck S."/>
            <person name="Kiss H."/>
            <person name="Brettin T."/>
            <person name="Detter J.C."/>
            <person name="Han C."/>
            <person name="Kuske C.R."/>
            <person name="Schmutz J."/>
            <person name="Larimer F."/>
            <person name="Land M."/>
            <person name="Hauser L."/>
            <person name="Kyrpides N."/>
            <person name="Lykidis A."/>
            <person name="Lovley D."/>
            <person name="Richardson P."/>
        </authorList>
    </citation>
    <scope>NUCLEOTIDE SEQUENCE [LARGE SCALE GENOMIC DNA]</scope>
    <source>
        <strain evidence="2">ATCC BAA-1014 / DSM 16622 / JCM 12645 / Bem</strain>
    </source>
</reference>
<organism evidence="1 2">
    <name type="scientific">Citrifermentans bemidjiense (strain ATCC BAA-1014 / DSM 16622 / JCM 12645 / Bem)</name>
    <name type="common">Geobacter bemidjiensis</name>
    <dbReference type="NCBI Taxonomy" id="404380"/>
    <lineage>
        <taxon>Bacteria</taxon>
        <taxon>Pseudomonadati</taxon>
        <taxon>Thermodesulfobacteriota</taxon>
        <taxon>Desulfuromonadia</taxon>
        <taxon>Geobacterales</taxon>
        <taxon>Geobacteraceae</taxon>
        <taxon>Citrifermentans</taxon>
    </lineage>
</organism>
<reference evidence="1 2" key="2">
    <citation type="journal article" date="2010" name="BMC Genomics">
        <title>The genome of Geobacter bemidjiensis, exemplar for the subsurface clade of Geobacter species that predominate in Fe(III)-reducing subsurface environments.</title>
        <authorList>
            <person name="Aklujkar M."/>
            <person name="Young N.D."/>
            <person name="Holmes D."/>
            <person name="Chavan M."/>
            <person name="Risso C."/>
            <person name="Kiss H.E."/>
            <person name="Han C.S."/>
            <person name="Land M.L."/>
            <person name="Lovley D.R."/>
        </authorList>
    </citation>
    <scope>NUCLEOTIDE SEQUENCE [LARGE SCALE GENOMIC DNA]</scope>
    <source>
        <strain evidence="2">ATCC BAA-1014 / DSM 16622 / JCM 12645 / Bem</strain>
    </source>
</reference>
<accession>B5ECR6</accession>
<keyword evidence="2" id="KW-1185">Reference proteome</keyword>
<dbReference type="KEGG" id="gbm:Gbem_2088"/>
<protein>
    <submittedName>
        <fullName evidence="1">Uncharacterized protein</fullName>
    </submittedName>
</protein>
<dbReference type="RefSeq" id="WP_012530522.1">
    <property type="nucleotide sequence ID" value="NC_011146.1"/>
</dbReference>
<dbReference type="STRING" id="404380.Gbem_2088"/>
<dbReference type="EMBL" id="CP001124">
    <property type="protein sequence ID" value="ACH39101.1"/>
    <property type="molecule type" value="Genomic_DNA"/>
</dbReference>
<dbReference type="eggNOG" id="ENOG502ZHI0">
    <property type="taxonomic scope" value="Bacteria"/>
</dbReference>
<sequence length="295" mass="33609">MYQGLETGVEGRQEVETADEITVKEQVAEVMAKFAHTVRSNSKKHGSLTPGEMLTLLAKDLPESIHKAVRTRMPNDAAYRDIKTIMTSSRQTFFYSLAHMSATDAEAKGRIEEMKHIIAEKIRRDSRVTISLTPLNAIYALWPEMRTVKICSIMNEMQAQECYRDVQTVSACSGALYLYSDRHITDKYAVLLARTAVNDTCTTIAHTVREESRIYPRPINITAFTSQVFGIPHASLEPCIVRVLNHPEFTDIRKLIHPETQAVYLYSNQYMKEDHAFSVMKWLEETPSKRNASLF</sequence>
<gene>
    <name evidence="1" type="ordered locus">Gbem_2088</name>
</gene>